<evidence type="ECO:0000313" key="10">
    <source>
        <dbReference type="Proteomes" id="UP001258945"/>
    </source>
</evidence>
<dbReference type="Pfam" id="PF01943">
    <property type="entry name" value="Polysacc_synt"/>
    <property type="match status" value="1"/>
</dbReference>
<dbReference type="InterPro" id="IPR050833">
    <property type="entry name" value="Poly_Biosynth_Transport"/>
</dbReference>
<feature type="transmembrane region" description="Helical" evidence="6">
    <location>
        <begin position="408"/>
        <end position="429"/>
    </location>
</feature>
<dbReference type="Proteomes" id="UP000185494">
    <property type="component" value="Chromosome 1"/>
</dbReference>
<evidence type="ECO:0000313" key="7">
    <source>
        <dbReference type="EMBL" id="APT55776.1"/>
    </source>
</evidence>
<evidence type="ECO:0000256" key="1">
    <source>
        <dbReference type="ARBA" id="ARBA00004651"/>
    </source>
</evidence>
<feature type="transmembrane region" description="Helical" evidence="6">
    <location>
        <begin position="274"/>
        <end position="298"/>
    </location>
</feature>
<keyword evidence="4 6" id="KW-1133">Transmembrane helix</keyword>
<name>A0A1L7AAH1_9PROT</name>
<organism evidence="7 9">
    <name type="scientific">Roseomonas gilardii</name>
    <dbReference type="NCBI Taxonomy" id="257708"/>
    <lineage>
        <taxon>Bacteria</taxon>
        <taxon>Pseudomonadati</taxon>
        <taxon>Pseudomonadota</taxon>
        <taxon>Alphaproteobacteria</taxon>
        <taxon>Acetobacterales</taxon>
        <taxon>Roseomonadaceae</taxon>
        <taxon>Roseomonas</taxon>
    </lineage>
</organism>
<dbReference type="Proteomes" id="UP001258945">
    <property type="component" value="Unassembled WGS sequence"/>
</dbReference>
<feature type="transmembrane region" description="Helical" evidence="6">
    <location>
        <begin position="73"/>
        <end position="93"/>
    </location>
</feature>
<dbReference type="EMBL" id="CP015583">
    <property type="protein sequence ID" value="APT55776.1"/>
    <property type="molecule type" value="Genomic_DNA"/>
</dbReference>
<feature type="transmembrane region" description="Helical" evidence="6">
    <location>
        <begin position="105"/>
        <end position="128"/>
    </location>
</feature>
<feature type="transmembrane region" description="Helical" evidence="6">
    <location>
        <begin position="39"/>
        <end position="61"/>
    </location>
</feature>
<dbReference type="GO" id="GO:0005886">
    <property type="term" value="C:plasma membrane"/>
    <property type="evidence" value="ECO:0007669"/>
    <property type="project" value="UniProtKB-SubCell"/>
</dbReference>
<keyword evidence="3 6" id="KW-0812">Transmembrane</keyword>
<evidence type="ECO:0000313" key="8">
    <source>
        <dbReference type="EMBL" id="MDT8333150.1"/>
    </source>
</evidence>
<evidence type="ECO:0000256" key="5">
    <source>
        <dbReference type="ARBA" id="ARBA00023136"/>
    </source>
</evidence>
<evidence type="ECO:0000313" key="9">
    <source>
        <dbReference type="Proteomes" id="UP000185494"/>
    </source>
</evidence>
<keyword evidence="5 6" id="KW-0472">Membrane</keyword>
<sequence length="457" mass="48303">MSGRSETGGRLLGLRQGSTRLVRGVLGGRGTSFAFAQTLLTQFLVLALNVGTGIITARLLGPEGRGAFGAITLWPTFLSTMIIGGLPLAQVYYMRNAKPEEQAEVLGASILLAFVLGVIGAVAAVVAIPMAMSGHYPAEVVALAPYAAVVTVMSLFAVLLKNSFTALDRFGSFNTMSWLDPALYLVFLVAAALAIGLTPAVSAFAMWTSTAVCLCVIAYKLWRILPPRFSHPGRWLPGLLSYTVRAVGIGTLGSLTFYLDRLFLVAVISPEEFGLYLVAFSLSRLLMVLQTAASAVMLPAMAGKSPEEASALHDRTFRLMLVAVILAGIGVWVLGGPALSLLYGKEFGAAHALFLVLVIEEAFSALAQVTSQLYLAMGRPGYVSIAQVAAFTTLGLGLFLLVPVMGAMGAAVAATMSSLVRMIMMLAGMPRVLDLPRPRLSVLPAELLGYARKLARS</sequence>
<evidence type="ECO:0000256" key="6">
    <source>
        <dbReference type="SAM" id="Phobius"/>
    </source>
</evidence>
<dbReference type="InterPro" id="IPR002797">
    <property type="entry name" value="Polysacc_synth"/>
</dbReference>
<accession>A0A1L7AAH1</accession>
<keyword evidence="10" id="KW-1185">Reference proteome</keyword>
<feature type="transmembrane region" description="Helical" evidence="6">
    <location>
        <begin position="349"/>
        <end position="369"/>
    </location>
</feature>
<feature type="transmembrane region" description="Helical" evidence="6">
    <location>
        <begin position="242"/>
        <end position="268"/>
    </location>
</feature>
<dbReference type="KEGG" id="rgi:RGI145_00180"/>
<dbReference type="eggNOG" id="COG2244">
    <property type="taxonomic scope" value="Bacteria"/>
</dbReference>
<dbReference type="AlphaFoldDB" id="A0A1L7AAH1"/>
<evidence type="ECO:0000256" key="2">
    <source>
        <dbReference type="ARBA" id="ARBA00022475"/>
    </source>
</evidence>
<dbReference type="STRING" id="257708.RGI145_00180"/>
<dbReference type="RefSeq" id="WP_075796747.1">
    <property type="nucleotide sequence ID" value="NZ_CP015583.1"/>
</dbReference>
<feature type="transmembrane region" description="Helical" evidence="6">
    <location>
        <begin position="204"/>
        <end position="222"/>
    </location>
</feature>
<dbReference type="PANTHER" id="PTHR30250:SF11">
    <property type="entry name" value="O-ANTIGEN TRANSPORTER-RELATED"/>
    <property type="match status" value="1"/>
</dbReference>
<feature type="transmembrane region" description="Helical" evidence="6">
    <location>
        <begin position="181"/>
        <end position="198"/>
    </location>
</feature>
<gene>
    <name evidence="7" type="ORF">RGI145_00180</name>
    <name evidence="8" type="ORF">RQ831_19035</name>
</gene>
<dbReference type="PANTHER" id="PTHR30250">
    <property type="entry name" value="PST FAMILY PREDICTED COLANIC ACID TRANSPORTER"/>
    <property type="match status" value="1"/>
</dbReference>
<reference evidence="7 9" key="1">
    <citation type="submission" date="2016-05" db="EMBL/GenBank/DDBJ databases">
        <title>Complete Genome and Methylome Analysis of Psychrotrophic Bacterial Isolates from Antarctic Lake Untersee.</title>
        <authorList>
            <person name="Fomenkov A."/>
            <person name="Akimov V.N."/>
            <person name="Vasilyeva L.V."/>
            <person name="Andersen D."/>
            <person name="Vincze T."/>
            <person name="Roberts R.J."/>
        </authorList>
    </citation>
    <scope>NUCLEOTIDE SEQUENCE [LARGE SCALE GENOMIC DNA]</scope>
    <source>
        <strain evidence="7 9">U14-5</strain>
    </source>
</reference>
<comment type="subcellular location">
    <subcellularLocation>
        <location evidence="1">Cell membrane</location>
        <topology evidence="1">Multi-pass membrane protein</topology>
    </subcellularLocation>
</comment>
<protein>
    <submittedName>
        <fullName evidence="8">Oligosaccharide flippase family protein</fullName>
    </submittedName>
</protein>
<feature type="transmembrane region" description="Helical" evidence="6">
    <location>
        <begin position="381"/>
        <end position="402"/>
    </location>
</feature>
<feature type="transmembrane region" description="Helical" evidence="6">
    <location>
        <begin position="140"/>
        <end position="160"/>
    </location>
</feature>
<proteinExistence type="predicted"/>
<evidence type="ECO:0000256" key="3">
    <source>
        <dbReference type="ARBA" id="ARBA00022692"/>
    </source>
</evidence>
<keyword evidence="2" id="KW-1003">Cell membrane</keyword>
<reference evidence="8 10" key="2">
    <citation type="journal article" date="2019" name="Microb. Pathog.">
        <title>Comparison of VITEK 2, MALDI-TOF MS, 16S rRNA gene sequencing, and whole-genome sequencing for identification of Roseomonas mucosa.</title>
        <authorList>
            <person name="Rudolph W.W."/>
            <person name="Gunzer F."/>
            <person name="Trauth M."/>
            <person name="Bunk B."/>
            <person name="Bigge R."/>
            <person name="Schrottner P."/>
        </authorList>
    </citation>
    <scope>NUCLEOTIDE SEQUENCE [LARGE SCALE GENOMIC DNA]</scope>
    <source>
        <strain evidence="8 10">DSM 103800</strain>
    </source>
</reference>
<dbReference type="EMBL" id="JAVVDO010000045">
    <property type="protein sequence ID" value="MDT8333150.1"/>
    <property type="molecule type" value="Genomic_DNA"/>
</dbReference>
<feature type="transmembrane region" description="Helical" evidence="6">
    <location>
        <begin position="319"/>
        <end position="343"/>
    </location>
</feature>
<reference evidence="8" key="3">
    <citation type="submission" date="2023-09" db="EMBL/GenBank/DDBJ databases">
        <authorList>
            <person name="Schober I."/>
            <person name="Bunk B."/>
        </authorList>
    </citation>
    <scope>NUCLEOTIDE SEQUENCE</scope>
    <source>
        <strain evidence="8">DSM 103800</strain>
    </source>
</reference>
<evidence type="ECO:0000256" key="4">
    <source>
        <dbReference type="ARBA" id="ARBA00022989"/>
    </source>
</evidence>